<organism evidence="1 2">
    <name type="scientific">Caligus rogercresseyi</name>
    <name type="common">Sea louse</name>
    <dbReference type="NCBI Taxonomy" id="217165"/>
    <lineage>
        <taxon>Eukaryota</taxon>
        <taxon>Metazoa</taxon>
        <taxon>Ecdysozoa</taxon>
        <taxon>Arthropoda</taxon>
        <taxon>Crustacea</taxon>
        <taxon>Multicrustacea</taxon>
        <taxon>Hexanauplia</taxon>
        <taxon>Copepoda</taxon>
        <taxon>Siphonostomatoida</taxon>
        <taxon>Caligidae</taxon>
        <taxon>Caligus</taxon>
    </lineage>
</organism>
<protein>
    <submittedName>
        <fullName evidence="1">Uncharacterized protein</fullName>
    </submittedName>
</protein>
<evidence type="ECO:0000313" key="1">
    <source>
        <dbReference type="EMBL" id="QQP53662.1"/>
    </source>
</evidence>
<proteinExistence type="predicted"/>
<feature type="non-terminal residue" evidence="1">
    <location>
        <position position="1"/>
    </location>
</feature>
<sequence length="81" mass="9320">LILPNWQPDDLRELASKEEINALYFVAGYIGFSLKEKDQLYIVVHPESITIDVPTNHHADLKEFINIRGLVDSIRYSLPLL</sequence>
<name>A0A7T8QSN1_CALRO</name>
<dbReference type="EMBL" id="CP045893">
    <property type="protein sequence ID" value="QQP53662.1"/>
    <property type="molecule type" value="Genomic_DNA"/>
</dbReference>
<accession>A0A7T8QSN1</accession>
<reference evidence="2" key="1">
    <citation type="submission" date="2021-01" db="EMBL/GenBank/DDBJ databases">
        <title>Caligus Genome Assembly.</title>
        <authorList>
            <person name="Gallardo-Escarate C."/>
        </authorList>
    </citation>
    <scope>NUCLEOTIDE SEQUENCE [LARGE SCALE GENOMIC DNA]</scope>
</reference>
<dbReference type="Proteomes" id="UP000595437">
    <property type="component" value="Chromosome 4"/>
</dbReference>
<feature type="non-terminal residue" evidence="1">
    <location>
        <position position="81"/>
    </location>
</feature>
<keyword evidence="2" id="KW-1185">Reference proteome</keyword>
<gene>
    <name evidence="1" type="ORF">FKW44_006209</name>
</gene>
<evidence type="ECO:0000313" key="2">
    <source>
        <dbReference type="Proteomes" id="UP000595437"/>
    </source>
</evidence>
<dbReference type="AlphaFoldDB" id="A0A7T8QSN1"/>